<dbReference type="Pfam" id="PF00361">
    <property type="entry name" value="Proton_antipo_M"/>
    <property type="match status" value="1"/>
</dbReference>
<evidence type="ECO:0000256" key="5">
    <source>
        <dbReference type="ARBA" id="ARBA00023002"/>
    </source>
</evidence>
<dbReference type="GO" id="GO:0005886">
    <property type="term" value="C:plasma membrane"/>
    <property type="evidence" value="ECO:0007669"/>
    <property type="project" value="UniProtKB-SubCell"/>
</dbReference>
<keyword evidence="5" id="KW-0560">Oxidoreductase</keyword>
<dbReference type="PRINTS" id="PR01437">
    <property type="entry name" value="NUOXDRDTASE4"/>
</dbReference>
<name>A0A7L6N3U8_9MOLU</name>
<dbReference type="PANTHER" id="PTHR42682:SF4">
    <property type="entry name" value="NADH-UBIQUINONE_PLASTOQUINONE"/>
    <property type="match status" value="1"/>
</dbReference>
<dbReference type="GO" id="GO:0016491">
    <property type="term" value="F:oxidoreductase activity"/>
    <property type="evidence" value="ECO:0007669"/>
    <property type="project" value="UniProtKB-KW"/>
</dbReference>
<sequence length="703" mass="80025">MKLRRMDIIDKMAKTNTALVVFTLALLFLFIAYAGDWFSIKSSFTTTHFYQNLLLSTWIKYIPLLIVFIPMFGAVIEAVVAKTSIDHRDKSVIYLGLLTLIIVVFIYPLALEDLIRLEIPNILLLGMSFRIDMLSYSVLLLSSFIWFFVMIYAHEYMKKEEKSTRFFFFLSLTYGSVLGAIMSGDLLTMFLFFEIMTIVSYMLVIHGQNDASYKAGYNYIIMGLIGGFLILTALLLIYFNIGDLHFESAIDAFSQLGNLKYWVMGLLVFGFGIKAGMAPVHVWLPRAHPVAPTPASALLSGVMIKVGAFGIIRTASSYYFPSKETITSVTDPIWITAENIGAIIIWTGIITMALGVFLALQQENMKKMLAYHSVSQMGYIVTGIGVALYLGYQGAMGYTGALYHIINHALFKSLLFMIAGVIYFHTKELNMYKLGGLWKKLPFTTIVFVVAALGISGFPLFNGYVSKTILHHGLTEAYHYGHSSFVYAEIIFIIVSAGTVCSFIKMGYYVFFKKSNNDYKSIPFDYSSHDIALWAMAFIIILIGVFPKFIIYQLIVPQLYMTTYDPDFIHHYILELNVFEIKDLLTTFGIVAFGFVIFFVGKKFNLFHLHLPKWMSVEYIFFLPAYLIMKNLCRLLYGDKCPYNEDDFKKLSEEDIEKVGFIDRFVITSNVLNRRYESSMIRGDAFIYTLSLVLVFALMLIFL</sequence>
<keyword evidence="2" id="KW-1003">Cell membrane</keyword>
<evidence type="ECO:0000259" key="10">
    <source>
        <dbReference type="Pfam" id="PF00662"/>
    </source>
</evidence>
<dbReference type="InterPro" id="IPR001516">
    <property type="entry name" value="Proton_antipo_N"/>
</dbReference>
<feature type="transmembrane region" description="Helical" evidence="8">
    <location>
        <begin position="133"/>
        <end position="154"/>
    </location>
</feature>
<evidence type="ECO:0000313" key="11">
    <source>
        <dbReference type="EMBL" id="QLY40221.1"/>
    </source>
</evidence>
<feature type="transmembrane region" description="Helical" evidence="8">
    <location>
        <begin position="166"/>
        <end position="183"/>
    </location>
</feature>
<evidence type="ECO:0000256" key="1">
    <source>
        <dbReference type="ARBA" id="ARBA00004651"/>
    </source>
</evidence>
<evidence type="ECO:0000256" key="2">
    <source>
        <dbReference type="ARBA" id="ARBA00022475"/>
    </source>
</evidence>
<dbReference type="AlphaFoldDB" id="A0A7L6N3U8"/>
<dbReference type="InterPro" id="IPR052175">
    <property type="entry name" value="ComplexI-like_HydComp"/>
</dbReference>
<proteinExistence type="predicted"/>
<dbReference type="GO" id="GO:0042773">
    <property type="term" value="P:ATP synthesis coupled electron transport"/>
    <property type="evidence" value="ECO:0007669"/>
    <property type="project" value="InterPro"/>
</dbReference>
<evidence type="ECO:0000256" key="7">
    <source>
        <dbReference type="RuleBase" id="RU000320"/>
    </source>
</evidence>
<feature type="transmembrane region" description="Helical" evidence="8">
    <location>
        <begin position="58"/>
        <end position="80"/>
    </location>
</feature>
<feature type="transmembrane region" description="Helical" evidence="8">
    <location>
        <begin position="189"/>
        <end position="207"/>
    </location>
</feature>
<evidence type="ECO:0000256" key="3">
    <source>
        <dbReference type="ARBA" id="ARBA00022692"/>
    </source>
</evidence>
<dbReference type="Proteomes" id="UP000512167">
    <property type="component" value="Chromosome"/>
</dbReference>
<evidence type="ECO:0000256" key="6">
    <source>
        <dbReference type="ARBA" id="ARBA00023136"/>
    </source>
</evidence>
<gene>
    <name evidence="11" type="ORF">HF295_04825</name>
</gene>
<feature type="transmembrane region" description="Helical" evidence="8">
    <location>
        <begin position="369"/>
        <end position="390"/>
    </location>
</feature>
<dbReference type="EMBL" id="CP051151">
    <property type="protein sequence ID" value="QLY40221.1"/>
    <property type="molecule type" value="Genomic_DNA"/>
</dbReference>
<organism evidence="11 12">
    <name type="scientific">Hujiaoplasma nucleasis</name>
    <dbReference type="NCBI Taxonomy" id="2725268"/>
    <lineage>
        <taxon>Bacteria</taxon>
        <taxon>Bacillati</taxon>
        <taxon>Mycoplasmatota</taxon>
        <taxon>Mollicutes</taxon>
        <taxon>Candidatus Izemoplasmatales</taxon>
        <taxon>Hujiaoplasmataceae</taxon>
        <taxon>Hujiaoplasma</taxon>
    </lineage>
</organism>
<evidence type="ECO:0000256" key="4">
    <source>
        <dbReference type="ARBA" id="ARBA00022989"/>
    </source>
</evidence>
<feature type="transmembrane region" description="Helical" evidence="8">
    <location>
        <begin position="219"/>
        <end position="241"/>
    </location>
</feature>
<feature type="transmembrane region" description="Helical" evidence="8">
    <location>
        <begin position="261"/>
        <end position="284"/>
    </location>
</feature>
<dbReference type="InterPro" id="IPR003918">
    <property type="entry name" value="NADH_UbQ_OxRdtase"/>
</dbReference>
<feature type="transmembrane region" description="Helical" evidence="8">
    <location>
        <begin position="584"/>
        <end position="601"/>
    </location>
</feature>
<accession>A0A7L6N3U8</accession>
<dbReference type="PANTHER" id="PTHR42682">
    <property type="entry name" value="HYDROGENASE-4 COMPONENT F"/>
    <property type="match status" value="1"/>
</dbReference>
<keyword evidence="4 8" id="KW-1133">Transmembrane helix</keyword>
<protein>
    <submittedName>
        <fullName evidence="11">Proton-conducting membrane transporter</fullName>
    </submittedName>
</protein>
<keyword evidence="3 7" id="KW-0812">Transmembrane</keyword>
<feature type="transmembrane region" description="Helical" evidence="8">
    <location>
        <begin position="92"/>
        <end position="110"/>
    </location>
</feature>
<keyword evidence="6 8" id="KW-0472">Membrane</keyword>
<feature type="transmembrane region" description="Helical" evidence="8">
    <location>
        <begin position="531"/>
        <end position="555"/>
    </location>
</feature>
<comment type="subcellular location">
    <subcellularLocation>
        <location evidence="1">Cell membrane</location>
        <topology evidence="1">Multi-pass membrane protein</topology>
    </subcellularLocation>
    <subcellularLocation>
        <location evidence="7">Membrane</location>
        <topology evidence="7">Multi-pass membrane protein</topology>
    </subcellularLocation>
</comment>
<evidence type="ECO:0000313" key="12">
    <source>
        <dbReference type="Proteomes" id="UP000512167"/>
    </source>
</evidence>
<feature type="transmembrane region" description="Helical" evidence="8">
    <location>
        <begin position="340"/>
        <end position="360"/>
    </location>
</feature>
<feature type="domain" description="NADH-Ubiquinone oxidoreductase (complex I) chain 5 N-terminal" evidence="10">
    <location>
        <begin position="125"/>
        <end position="167"/>
    </location>
</feature>
<dbReference type="KEGG" id="tbk:HF295_04825"/>
<feature type="transmembrane region" description="Helical" evidence="8">
    <location>
        <begin position="296"/>
        <end position="320"/>
    </location>
</feature>
<dbReference type="RefSeq" id="WP_312031049.1">
    <property type="nucleotide sequence ID" value="NZ_CP051151.1"/>
</dbReference>
<dbReference type="InterPro" id="IPR001750">
    <property type="entry name" value="ND/Mrp_TM"/>
</dbReference>
<evidence type="ECO:0000259" key="9">
    <source>
        <dbReference type="Pfam" id="PF00361"/>
    </source>
</evidence>
<feature type="transmembrane region" description="Helical" evidence="8">
    <location>
        <begin position="402"/>
        <end position="424"/>
    </location>
</feature>
<evidence type="ECO:0000256" key="8">
    <source>
        <dbReference type="SAM" id="Phobius"/>
    </source>
</evidence>
<feature type="transmembrane region" description="Helical" evidence="8">
    <location>
        <begin position="445"/>
        <end position="465"/>
    </location>
</feature>
<keyword evidence="12" id="KW-1185">Reference proteome</keyword>
<feature type="transmembrane region" description="Helical" evidence="8">
    <location>
        <begin position="485"/>
        <end position="511"/>
    </location>
</feature>
<dbReference type="GO" id="GO:0008137">
    <property type="term" value="F:NADH dehydrogenase (ubiquinone) activity"/>
    <property type="evidence" value="ECO:0007669"/>
    <property type="project" value="InterPro"/>
</dbReference>
<dbReference type="Pfam" id="PF00662">
    <property type="entry name" value="Proton_antipo_N"/>
    <property type="match status" value="1"/>
</dbReference>
<feature type="domain" description="NADH:quinone oxidoreductase/Mrp antiporter transmembrane" evidence="9">
    <location>
        <begin position="183"/>
        <end position="485"/>
    </location>
</feature>
<reference evidence="11 12" key="1">
    <citation type="submission" date="2020-04" db="EMBL/GenBank/DDBJ databases">
        <authorList>
            <person name="Zheng R.K."/>
            <person name="Sun C.M."/>
        </authorList>
    </citation>
    <scope>NUCLEOTIDE SEQUENCE [LARGE SCALE GENOMIC DNA]</scope>
    <source>
        <strain evidence="12">zrk29</strain>
    </source>
</reference>
<feature type="transmembrane region" description="Helical" evidence="8">
    <location>
        <begin position="685"/>
        <end position="702"/>
    </location>
</feature>